<dbReference type="Proteomes" id="UP000814033">
    <property type="component" value="Unassembled WGS sequence"/>
</dbReference>
<sequence>MSQAPPPPPPTDPPSGQVAPARVGKSRRFSFYAVVNGEQVGVFSEWLVAARLVTGWPSAQFRGFHSLGEAASAYHTALSVHPNPPPEHPASLVFHFANPHLNGEAHDAAPTDDPSAGASHAGAHVDATSADATPLSLQDTSPLPPSPAAGPPSLPAAGPPSLPAAGPPSLPTAGPSSLPAAGPSSLSTSGGRQKASFRRPSQEELNALADVMRSLELDELLQYLIGRRNPPLIDEPSEDQPVVMTVSLNRDVETGEVADGYRVVTRTYAPPDEPDDDVFSTAPHSPSSAGSVISLTSTPSASPSLSSVTPSAATVDSADQHTTTALNMPLSASSESSTPCPCPIINSTVAVTTAICEERSRTPMGVPPSASNAGEATAGGSAGSTGVVSSAASTSCNSGACLRAQFYRPVDGDEWYAVARGHVTGVFRGPLQNVRPFVIAFPGAFFCGFRTRDEALAWFVEHDYDST</sequence>
<proteinExistence type="predicted"/>
<dbReference type="EMBL" id="MU275983">
    <property type="protein sequence ID" value="KAI0044427.1"/>
    <property type="molecule type" value="Genomic_DNA"/>
</dbReference>
<protein>
    <submittedName>
        <fullName evidence="1">Uncharacterized protein</fullName>
    </submittedName>
</protein>
<keyword evidence="2" id="KW-1185">Reference proteome</keyword>
<reference evidence="1" key="1">
    <citation type="submission" date="2021-02" db="EMBL/GenBank/DDBJ databases">
        <authorList>
            <consortium name="DOE Joint Genome Institute"/>
            <person name="Ahrendt S."/>
            <person name="Looney B.P."/>
            <person name="Miyauchi S."/>
            <person name="Morin E."/>
            <person name="Drula E."/>
            <person name="Courty P.E."/>
            <person name="Chicoki N."/>
            <person name="Fauchery L."/>
            <person name="Kohler A."/>
            <person name="Kuo A."/>
            <person name="Labutti K."/>
            <person name="Pangilinan J."/>
            <person name="Lipzen A."/>
            <person name="Riley R."/>
            <person name="Andreopoulos W."/>
            <person name="He G."/>
            <person name="Johnson J."/>
            <person name="Barry K.W."/>
            <person name="Grigoriev I.V."/>
            <person name="Nagy L."/>
            <person name="Hibbett D."/>
            <person name="Henrissat B."/>
            <person name="Matheny P.B."/>
            <person name="Labbe J."/>
            <person name="Martin F."/>
        </authorList>
    </citation>
    <scope>NUCLEOTIDE SEQUENCE</scope>
    <source>
        <strain evidence="1">FP105234-sp</strain>
    </source>
</reference>
<reference evidence="1" key="2">
    <citation type="journal article" date="2022" name="New Phytol.">
        <title>Evolutionary transition to the ectomycorrhizal habit in the genomes of a hyperdiverse lineage of mushroom-forming fungi.</title>
        <authorList>
            <person name="Looney B."/>
            <person name="Miyauchi S."/>
            <person name="Morin E."/>
            <person name="Drula E."/>
            <person name="Courty P.E."/>
            <person name="Kohler A."/>
            <person name="Kuo A."/>
            <person name="LaButti K."/>
            <person name="Pangilinan J."/>
            <person name="Lipzen A."/>
            <person name="Riley R."/>
            <person name="Andreopoulos W."/>
            <person name="He G."/>
            <person name="Johnson J."/>
            <person name="Nolan M."/>
            <person name="Tritt A."/>
            <person name="Barry K.W."/>
            <person name="Grigoriev I.V."/>
            <person name="Nagy L.G."/>
            <person name="Hibbett D."/>
            <person name="Henrissat B."/>
            <person name="Matheny P.B."/>
            <person name="Labbe J."/>
            <person name="Martin F.M."/>
        </authorList>
    </citation>
    <scope>NUCLEOTIDE SEQUENCE</scope>
    <source>
        <strain evidence="1">FP105234-sp</strain>
    </source>
</reference>
<evidence type="ECO:0000313" key="2">
    <source>
        <dbReference type="Proteomes" id="UP000814033"/>
    </source>
</evidence>
<organism evidence="1 2">
    <name type="scientific">Auriscalpium vulgare</name>
    <dbReference type="NCBI Taxonomy" id="40419"/>
    <lineage>
        <taxon>Eukaryota</taxon>
        <taxon>Fungi</taxon>
        <taxon>Dikarya</taxon>
        <taxon>Basidiomycota</taxon>
        <taxon>Agaricomycotina</taxon>
        <taxon>Agaricomycetes</taxon>
        <taxon>Russulales</taxon>
        <taxon>Auriscalpiaceae</taxon>
        <taxon>Auriscalpium</taxon>
    </lineage>
</organism>
<comment type="caution">
    <text evidence="1">The sequence shown here is derived from an EMBL/GenBank/DDBJ whole genome shotgun (WGS) entry which is preliminary data.</text>
</comment>
<evidence type="ECO:0000313" key="1">
    <source>
        <dbReference type="EMBL" id="KAI0044427.1"/>
    </source>
</evidence>
<gene>
    <name evidence="1" type="ORF">FA95DRAFT_1574456</name>
</gene>
<accession>A0ACB8RKJ8</accession>
<name>A0ACB8RKJ8_9AGAM</name>